<dbReference type="AlphaFoldDB" id="A0A0A8L8C6"/>
<evidence type="ECO:0000313" key="2">
    <source>
        <dbReference type="EMBL" id="CDO95159.1"/>
    </source>
</evidence>
<sequence length="93" mass="10736">METIIEERKKRLLQLRQQYANETDKADISAASTDKETKHADSNLFEGFTSEEKLDNDLKELKSRTDLAVKLLLRERLLKEAIQENSDSNANLK</sequence>
<dbReference type="Proteomes" id="UP000031516">
    <property type="component" value="Unassembled WGS sequence"/>
</dbReference>
<feature type="region of interest" description="Disordered" evidence="1">
    <location>
        <begin position="23"/>
        <end position="44"/>
    </location>
</feature>
<organism evidence="2 3">
    <name type="scientific">Kluyveromyces dobzhanskii CBS 2104</name>
    <dbReference type="NCBI Taxonomy" id="1427455"/>
    <lineage>
        <taxon>Eukaryota</taxon>
        <taxon>Fungi</taxon>
        <taxon>Dikarya</taxon>
        <taxon>Ascomycota</taxon>
        <taxon>Saccharomycotina</taxon>
        <taxon>Saccharomycetes</taxon>
        <taxon>Saccharomycetales</taxon>
        <taxon>Saccharomycetaceae</taxon>
        <taxon>Kluyveromyces</taxon>
    </lineage>
</organism>
<gene>
    <name evidence="2" type="ORF">KLDO_g3406</name>
</gene>
<feature type="compositionally biased region" description="Basic and acidic residues" evidence="1">
    <location>
        <begin position="23"/>
        <end position="41"/>
    </location>
</feature>
<accession>A0A0A8L8C6</accession>
<keyword evidence="3" id="KW-1185">Reference proteome</keyword>
<evidence type="ECO:0000256" key="1">
    <source>
        <dbReference type="SAM" id="MobiDB-lite"/>
    </source>
</evidence>
<dbReference type="EMBL" id="CCBQ010000043">
    <property type="protein sequence ID" value="CDO95159.1"/>
    <property type="molecule type" value="Genomic_DNA"/>
</dbReference>
<name>A0A0A8L8C6_9SACH</name>
<proteinExistence type="predicted"/>
<evidence type="ECO:0000313" key="3">
    <source>
        <dbReference type="Proteomes" id="UP000031516"/>
    </source>
</evidence>
<reference evidence="2 3" key="1">
    <citation type="submission" date="2014-03" db="EMBL/GenBank/DDBJ databases">
        <title>The genome of Kluyveromyces dobzhanskii.</title>
        <authorList>
            <person name="Nystedt B."/>
            <person name="Astrom S."/>
        </authorList>
    </citation>
    <scope>NUCLEOTIDE SEQUENCE [LARGE SCALE GENOMIC DNA]</scope>
    <source>
        <strain evidence="2 3">CBS 2104</strain>
    </source>
</reference>
<comment type="caution">
    <text evidence="2">The sequence shown here is derived from an EMBL/GenBank/DDBJ whole genome shotgun (WGS) entry which is preliminary data.</text>
</comment>
<protein>
    <submittedName>
        <fullName evidence="2">WGS project CCBQ000000000 data, contig 00006</fullName>
    </submittedName>
</protein>